<dbReference type="OrthoDB" id="6359065at2759"/>
<evidence type="ECO:0000313" key="6">
    <source>
        <dbReference type="Proteomes" id="UP000515204"/>
    </source>
</evidence>
<evidence type="ECO:0000256" key="4">
    <source>
        <dbReference type="SAM" id="MobiDB-lite"/>
    </source>
</evidence>
<dbReference type="PANTHER" id="PTHR23199:SF12">
    <property type="entry name" value="NEUROTROPHIN 1-RELATED"/>
    <property type="match status" value="1"/>
</dbReference>
<dbReference type="GO" id="GO:0005121">
    <property type="term" value="F:Toll binding"/>
    <property type="evidence" value="ECO:0007669"/>
    <property type="project" value="TreeGrafter"/>
</dbReference>
<evidence type="ECO:0000259" key="5">
    <source>
        <dbReference type="Pfam" id="PF16077"/>
    </source>
</evidence>
<keyword evidence="3" id="KW-0325">Glycoprotein</keyword>
<dbReference type="Proteomes" id="UP000515204">
    <property type="component" value="Unplaced"/>
</dbReference>
<dbReference type="PANTHER" id="PTHR23199">
    <property type="entry name" value="NEUROTROPHIN 1-RELATED"/>
    <property type="match status" value="1"/>
</dbReference>
<dbReference type="GO" id="GO:0021556">
    <property type="term" value="P:central nervous system formation"/>
    <property type="evidence" value="ECO:0007669"/>
    <property type="project" value="TreeGrafter"/>
</dbReference>
<dbReference type="RefSeq" id="XP_014485943.1">
    <property type="nucleotide sequence ID" value="XM_014630457.1"/>
</dbReference>
<dbReference type="Pfam" id="PF16077">
    <property type="entry name" value="Spaetzle"/>
    <property type="match status" value="1"/>
</dbReference>
<protein>
    <submittedName>
        <fullName evidence="7 8">Protein spaetzle-like isoform X1</fullName>
    </submittedName>
</protein>
<proteinExistence type="predicted"/>
<dbReference type="InterPro" id="IPR029034">
    <property type="entry name" value="Cystine-knot_cytokine"/>
</dbReference>
<dbReference type="SUPFAM" id="SSF57501">
    <property type="entry name" value="Cystine-knot cytokines"/>
    <property type="match status" value="1"/>
</dbReference>
<dbReference type="GeneID" id="106750255"/>
<dbReference type="AlphaFoldDB" id="A0A6P3Y7C9"/>
<evidence type="ECO:0000256" key="2">
    <source>
        <dbReference type="ARBA" id="ARBA00023157"/>
    </source>
</evidence>
<dbReference type="KEGG" id="dqu:106750255"/>
<dbReference type="InterPro" id="IPR052444">
    <property type="entry name" value="Spz/Toll_ligand-like"/>
</dbReference>
<evidence type="ECO:0000256" key="1">
    <source>
        <dbReference type="ARBA" id="ARBA00022729"/>
    </source>
</evidence>
<feature type="compositionally biased region" description="Basic and acidic residues" evidence="4">
    <location>
        <begin position="69"/>
        <end position="79"/>
    </location>
</feature>
<name>A0A6P3Y7C9_DINQU</name>
<reference evidence="7 8" key="1">
    <citation type="submission" date="2025-04" db="UniProtKB">
        <authorList>
            <consortium name="RefSeq"/>
        </authorList>
    </citation>
    <scope>IDENTIFICATION</scope>
</reference>
<gene>
    <name evidence="7 8" type="primary">LOC106750255</name>
</gene>
<dbReference type="FunFam" id="2.10.90.10:FF:000056">
    <property type="entry name" value="Protein spaetzle"/>
    <property type="match status" value="1"/>
</dbReference>
<keyword evidence="1" id="KW-0732">Signal</keyword>
<dbReference type="GO" id="GO:0045087">
    <property type="term" value="P:innate immune response"/>
    <property type="evidence" value="ECO:0007669"/>
    <property type="project" value="TreeGrafter"/>
</dbReference>
<evidence type="ECO:0000313" key="8">
    <source>
        <dbReference type="RefSeq" id="XP_014485943.1"/>
    </source>
</evidence>
<evidence type="ECO:0000313" key="7">
    <source>
        <dbReference type="RefSeq" id="XP_014485942.1"/>
    </source>
</evidence>
<dbReference type="RefSeq" id="XP_014485942.1">
    <property type="nucleotide sequence ID" value="XM_014630456.1"/>
</dbReference>
<organism evidence="6 7">
    <name type="scientific">Dinoponera quadriceps</name>
    <name type="common">South American ant</name>
    <dbReference type="NCBI Taxonomy" id="609295"/>
    <lineage>
        <taxon>Eukaryota</taxon>
        <taxon>Metazoa</taxon>
        <taxon>Ecdysozoa</taxon>
        <taxon>Arthropoda</taxon>
        <taxon>Hexapoda</taxon>
        <taxon>Insecta</taxon>
        <taxon>Pterygota</taxon>
        <taxon>Neoptera</taxon>
        <taxon>Endopterygota</taxon>
        <taxon>Hymenoptera</taxon>
        <taxon>Apocrita</taxon>
        <taxon>Aculeata</taxon>
        <taxon>Formicoidea</taxon>
        <taxon>Formicidae</taxon>
        <taxon>Ponerinae</taxon>
        <taxon>Ponerini</taxon>
        <taxon>Dinoponera</taxon>
    </lineage>
</organism>
<feature type="region of interest" description="Disordered" evidence="4">
    <location>
        <begin position="30"/>
        <end position="104"/>
    </location>
</feature>
<feature type="compositionally biased region" description="Polar residues" evidence="4">
    <location>
        <begin position="53"/>
        <end position="68"/>
    </location>
</feature>
<accession>A0A6P3Y7C9</accession>
<feature type="compositionally biased region" description="Polar residues" evidence="4">
    <location>
        <begin position="91"/>
        <end position="103"/>
    </location>
</feature>
<feature type="domain" description="Spaetzle" evidence="5">
    <location>
        <begin position="158"/>
        <end position="250"/>
    </location>
</feature>
<sequence>MEGSAIKIQRTRRSYPRYVANLICQAARQTEGYSRAADQVTRRPPMKRDLNKYHNTSASETSSKPEQGTSRDHHERPTEDTLNGKIVFPSNDDSLPSRRQNVGTPPVCEDSTFCENVSQYPTQLVDLALQQNSSLKFLMNVDVVDIAQRINDSPDEIALCTASERLVYPQTAKSTRKEWLYVVNQDSYKQGVRVEVCSDQDGHCNVIDGFSNNYQTFCKQKYVARELVALSPNGAAVLDTFLFPASCCCYLTSTGGQAARSAG</sequence>
<dbReference type="GO" id="GO:0005615">
    <property type="term" value="C:extracellular space"/>
    <property type="evidence" value="ECO:0007669"/>
    <property type="project" value="UniProtKB-ARBA"/>
</dbReference>
<keyword evidence="6" id="KW-1185">Reference proteome</keyword>
<dbReference type="Gene3D" id="2.10.90.10">
    <property type="entry name" value="Cystine-knot cytokines"/>
    <property type="match status" value="1"/>
</dbReference>
<evidence type="ECO:0000256" key="3">
    <source>
        <dbReference type="ARBA" id="ARBA00023180"/>
    </source>
</evidence>
<dbReference type="GO" id="GO:0008083">
    <property type="term" value="F:growth factor activity"/>
    <property type="evidence" value="ECO:0007669"/>
    <property type="project" value="TreeGrafter"/>
</dbReference>
<keyword evidence="2" id="KW-1015">Disulfide bond</keyword>
<dbReference type="InterPro" id="IPR032104">
    <property type="entry name" value="Spaetzle"/>
</dbReference>